<comment type="caution">
    <text evidence="2">The sequence shown here is derived from an EMBL/GenBank/DDBJ whole genome shotgun (WGS) entry which is preliminary data.</text>
</comment>
<dbReference type="Pfam" id="PF07045">
    <property type="entry name" value="DUF1330"/>
    <property type="match status" value="1"/>
</dbReference>
<dbReference type="AlphaFoldDB" id="A0A317PW69"/>
<dbReference type="InterPro" id="IPR010753">
    <property type="entry name" value="DUF1330"/>
</dbReference>
<evidence type="ECO:0000313" key="2">
    <source>
        <dbReference type="EMBL" id="PWW06928.1"/>
    </source>
</evidence>
<evidence type="ECO:0000313" key="3">
    <source>
        <dbReference type="Proteomes" id="UP000246744"/>
    </source>
</evidence>
<dbReference type="Proteomes" id="UP000246744">
    <property type="component" value="Unassembled WGS sequence"/>
</dbReference>
<dbReference type="OrthoDB" id="9806380at2"/>
<reference evidence="2 3" key="1">
    <citation type="submission" date="2018-05" db="EMBL/GenBank/DDBJ databases">
        <title>Genomic Encyclopedia of Type Strains, Phase IV (KMG-IV): sequencing the most valuable type-strain genomes for metagenomic binning, comparative biology and taxonomic classification.</title>
        <authorList>
            <person name="Goeker M."/>
        </authorList>
    </citation>
    <scope>NUCLEOTIDE SEQUENCE [LARGE SCALE GENOMIC DNA]</scope>
    <source>
        <strain evidence="2 3">DSM 19579</strain>
    </source>
</reference>
<dbReference type="EMBL" id="QGTS01000009">
    <property type="protein sequence ID" value="PWW06928.1"/>
    <property type="molecule type" value="Genomic_DNA"/>
</dbReference>
<dbReference type="PANTHER" id="PTHR41521:SF4">
    <property type="entry name" value="BLR0684 PROTEIN"/>
    <property type="match status" value="1"/>
</dbReference>
<sequence length="95" mass="10599">MSAYVIFVRKTTHDEQEMQTYAKLAGEARGDHPITPLAFYGDITTLEGDDAEGAVILSFPDIEAAKAWYYSDAYQKAKKHRNLGADYQVLLIQGV</sequence>
<dbReference type="InterPro" id="IPR011008">
    <property type="entry name" value="Dimeric_a/b-barrel"/>
</dbReference>
<gene>
    <name evidence="2" type="ORF">DES37_10946</name>
</gene>
<proteinExistence type="predicted"/>
<feature type="domain" description="DUF1330" evidence="1">
    <location>
        <begin position="2"/>
        <end position="95"/>
    </location>
</feature>
<protein>
    <submittedName>
        <fullName evidence="2">Uncharacterized protein (DUF1330 family)</fullName>
    </submittedName>
</protein>
<dbReference type="Gene3D" id="3.30.70.100">
    <property type="match status" value="1"/>
</dbReference>
<dbReference type="PANTHER" id="PTHR41521">
    <property type="match status" value="1"/>
</dbReference>
<organism evidence="2 3">
    <name type="scientific">Mangrovibacter plantisponsor</name>
    <dbReference type="NCBI Taxonomy" id="451513"/>
    <lineage>
        <taxon>Bacteria</taxon>
        <taxon>Pseudomonadati</taxon>
        <taxon>Pseudomonadota</taxon>
        <taxon>Gammaproteobacteria</taxon>
        <taxon>Enterobacterales</taxon>
        <taxon>Enterobacteriaceae</taxon>
        <taxon>Mangrovibacter</taxon>
    </lineage>
</organism>
<dbReference type="SUPFAM" id="SSF54909">
    <property type="entry name" value="Dimeric alpha+beta barrel"/>
    <property type="match status" value="1"/>
</dbReference>
<keyword evidence="3" id="KW-1185">Reference proteome</keyword>
<dbReference type="RefSeq" id="WP_036116512.1">
    <property type="nucleotide sequence ID" value="NZ_QGTS01000009.1"/>
</dbReference>
<name>A0A317PW69_9ENTR</name>
<evidence type="ECO:0000259" key="1">
    <source>
        <dbReference type="Pfam" id="PF07045"/>
    </source>
</evidence>
<accession>A0A317PW69</accession>